<dbReference type="SUPFAM" id="SSF48065">
    <property type="entry name" value="DBL homology domain (DH-domain)"/>
    <property type="match status" value="1"/>
</dbReference>
<dbReference type="PANTHER" id="PTHR12673:SF263">
    <property type="entry name" value="PLECKSTRIN DOMAIN-CONTAINING PROTEIN"/>
    <property type="match status" value="1"/>
</dbReference>
<dbReference type="Gene3D" id="2.30.29.30">
    <property type="entry name" value="Pleckstrin-homology domain (PH domain)/Phosphotyrosine-binding domain (PTB)"/>
    <property type="match status" value="1"/>
</dbReference>
<dbReference type="InterPro" id="IPR016024">
    <property type="entry name" value="ARM-type_fold"/>
</dbReference>
<dbReference type="SMART" id="SM00325">
    <property type="entry name" value="RhoGEF"/>
    <property type="match status" value="1"/>
</dbReference>
<dbReference type="SUPFAM" id="SSF48371">
    <property type="entry name" value="ARM repeat"/>
    <property type="match status" value="1"/>
</dbReference>
<dbReference type="GeneID" id="14885409"/>
<dbReference type="GO" id="GO:0005737">
    <property type="term" value="C:cytoplasm"/>
    <property type="evidence" value="ECO:0007669"/>
    <property type="project" value="TreeGrafter"/>
</dbReference>
<dbReference type="SUPFAM" id="SSF50729">
    <property type="entry name" value="PH domain-like"/>
    <property type="match status" value="1"/>
</dbReference>
<organism evidence="3 4">
    <name type="scientific">Entamoeba invadens IP1</name>
    <dbReference type="NCBI Taxonomy" id="370355"/>
    <lineage>
        <taxon>Eukaryota</taxon>
        <taxon>Amoebozoa</taxon>
        <taxon>Evosea</taxon>
        <taxon>Archamoebae</taxon>
        <taxon>Mastigamoebida</taxon>
        <taxon>Entamoebidae</taxon>
        <taxon>Entamoeba</taxon>
    </lineage>
</organism>
<dbReference type="OrthoDB" id="27593at2759"/>
<dbReference type="OMA" id="ENMACKM"/>
<dbReference type="PROSITE" id="PS50010">
    <property type="entry name" value="DH_2"/>
    <property type="match status" value="1"/>
</dbReference>
<proteinExistence type="predicted"/>
<keyword evidence="4" id="KW-1185">Reference proteome</keyword>
<dbReference type="PANTHER" id="PTHR12673">
    <property type="entry name" value="FACIOGENITAL DYSPLASIA PROTEIN"/>
    <property type="match status" value="1"/>
</dbReference>
<dbReference type="KEGG" id="eiv:EIN_032040"/>
<protein>
    <submittedName>
        <fullName evidence="3">Rho/RAC guanine nucleotide exchange factor, putative</fullName>
    </submittedName>
</protein>
<evidence type="ECO:0000259" key="2">
    <source>
        <dbReference type="PROSITE" id="PS50010"/>
    </source>
</evidence>
<evidence type="ECO:0000313" key="3">
    <source>
        <dbReference type="EMBL" id="ELP86453.1"/>
    </source>
</evidence>
<dbReference type="Proteomes" id="UP000014680">
    <property type="component" value="Unassembled WGS sequence"/>
</dbReference>
<feature type="compositionally biased region" description="Basic and acidic residues" evidence="1">
    <location>
        <begin position="428"/>
        <end position="439"/>
    </location>
</feature>
<dbReference type="RefSeq" id="XP_004185799.1">
    <property type="nucleotide sequence ID" value="XM_004185751.1"/>
</dbReference>
<dbReference type="EMBL" id="KB206969">
    <property type="protein sequence ID" value="ELP86453.1"/>
    <property type="molecule type" value="Genomic_DNA"/>
</dbReference>
<evidence type="ECO:0000256" key="1">
    <source>
        <dbReference type="SAM" id="MobiDB-lite"/>
    </source>
</evidence>
<dbReference type="AlphaFoldDB" id="A0A0A1U1H6"/>
<name>A0A0A1U1H6_ENTIV</name>
<feature type="domain" description="DH" evidence="2">
    <location>
        <begin position="548"/>
        <end position="727"/>
    </location>
</feature>
<dbReference type="InterPro" id="IPR051092">
    <property type="entry name" value="FYVE_RhoGEF_PH"/>
</dbReference>
<dbReference type="VEuPathDB" id="AmoebaDB:EIN_032040"/>
<dbReference type="InterPro" id="IPR000219">
    <property type="entry name" value="DH_dom"/>
</dbReference>
<dbReference type="InterPro" id="IPR035899">
    <property type="entry name" value="DBL_dom_sf"/>
</dbReference>
<dbReference type="InterPro" id="IPR011993">
    <property type="entry name" value="PH-like_dom_sf"/>
</dbReference>
<reference evidence="3 4" key="1">
    <citation type="submission" date="2012-10" db="EMBL/GenBank/DDBJ databases">
        <authorList>
            <person name="Zafar N."/>
            <person name="Inman J."/>
            <person name="Hall N."/>
            <person name="Lorenzi H."/>
            <person name="Caler E."/>
        </authorList>
    </citation>
    <scope>NUCLEOTIDE SEQUENCE [LARGE SCALE GENOMIC DNA]</scope>
    <source>
        <strain evidence="3 4">IP1</strain>
    </source>
</reference>
<feature type="region of interest" description="Disordered" evidence="1">
    <location>
        <begin position="428"/>
        <end position="487"/>
    </location>
</feature>
<gene>
    <name evidence="3" type="ORF">EIN_032040</name>
</gene>
<dbReference type="GO" id="GO:0005085">
    <property type="term" value="F:guanyl-nucleotide exchange factor activity"/>
    <property type="evidence" value="ECO:0007669"/>
    <property type="project" value="InterPro"/>
</dbReference>
<sequence>MSNIDTSNIPFDSLIIETLGEKENMACKMVNNLLHSEDEEQILTGLDKIMDNARLQEIIYKVKPTYYLFLLDKEFEHQDDVHDTVVEILRSMDREYSDYIERLLQYDEYATKILARFLENVETTEYNKKSILFTVKNMTKHKQYAATWYTLMPSVMMEYSPNSENRQIAAYILDQMVGLGQPAQVNFIKNNGLVRISNIFETNETENINTGIVLLMKTFLLRDKSVLKVFNQYLQKTDIFGRLANFLDVLQKDDLLTLVKLLSILIMSGENTEVYVESGIMLYLISLIEFPFKNGVNGDTVSIAFQIIQYVFYNPNTKNKTNEYGFTSKLVQAIRNYKSLSSASLDVVLNTVMNMMNEPELRDQFVFFKCRDEVERVFANFTDKQKAMAKTILANIEVVERTIQKVQVTDEKAQTDMQKVLGSIKYAEEKRAQSQKDSDDVISPTKTPDIPRTKHEPFVVNLNPTSQKEIPPKAESPQPKFQAAKKRDSINGRKTFLAERKSFRLSKGHDVTLELQNLPEFSQIASTTSKITVDDAKVIAELNMKKEKRKLIIQEMYTTEKTYVTQMEKFVSSVLPTLLSLMPPAAQMVGNYKNIFDLHKMFFEKLEKRFLAQKTDPLIVVSDLFMELFEKKELGDEYLKYLSNSEGALKYNFSAYSPQMKQQVMKWGQSCIILPNFLILPVQRLPRYILLLETLIKHTPEVAQEEYGALKDVYALGKKVTMQIDSEKKKIVKKQTLDNYEKSTTNYQPNAGRSFIRDGVMSVKGKSKMAGTVVLMSDVLLVLSKKKNTFVIKYSIDLNAIKIVPNDSNSSLRTIQLLPEKGKEGQLTMFFPVDVDFDGWLADLRNTKK</sequence>
<accession>A0A0A1U1H6</accession>
<dbReference type="Pfam" id="PF00621">
    <property type="entry name" value="RhoGEF"/>
    <property type="match status" value="1"/>
</dbReference>
<evidence type="ECO:0000313" key="4">
    <source>
        <dbReference type="Proteomes" id="UP000014680"/>
    </source>
</evidence>
<dbReference type="Gene3D" id="1.20.900.10">
    <property type="entry name" value="Dbl homology (DH) domain"/>
    <property type="match status" value="1"/>
</dbReference>